<dbReference type="EMBL" id="BT077812">
    <property type="protein sequence ID" value="ACO12236.1"/>
    <property type="molecule type" value="mRNA"/>
</dbReference>
<dbReference type="InterPro" id="IPR051205">
    <property type="entry name" value="UbiH/COQ6_monooxygenase"/>
</dbReference>
<evidence type="ECO:0000256" key="2">
    <source>
        <dbReference type="ARBA" id="ARBA00005349"/>
    </source>
</evidence>
<dbReference type="PRINTS" id="PR00420">
    <property type="entry name" value="RNGMNOXGNASE"/>
</dbReference>
<dbReference type="GO" id="GO:0004497">
    <property type="term" value="F:monooxygenase activity"/>
    <property type="evidence" value="ECO:0007669"/>
    <property type="project" value="UniProtKB-KW"/>
</dbReference>
<evidence type="ECO:0000256" key="6">
    <source>
        <dbReference type="ARBA" id="ARBA00023033"/>
    </source>
</evidence>
<feature type="domain" description="FAD-binding" evidence="7">
    <location>
        <begin position="6"/>
        <end position="255"/>
    </location>
</feature>
<dbReference type="SUPFAM" id="SSF51905">
    <property type="entry name" value="FAD/NAD(P)-binding domain"/>
    <property type="match status" value="1"/>
</dbReference>
<keyword evidence="8" id="KW-0830">Ubiquinone</keyword>
<protein>
    <submittedName>
        <fullName evidence="8">Probable ubiquinone biosynthesis monooxygenase coq-6</fullName>
    </submittedName>
</protein>
<feature type="domain" description="FAD-binding" evidence="7">
    <location>
        <begin position="315"/>
        <end position="354"/>
    </location>
</feature>
<proteinExistence type="evidence at transcript level"/>
<reference evidence="8" key="1">
    <citation type="submission" date="2009-06" db="EMBL/GenBank/DDBJ databases">
        <title>Lepeophtheirus salmonis ESTs and full-length cDNAs.</title>
        <authorList>
            <person name="Yasuike M."/>
            <person name="von Schalburg K."/>
            <person name="Cooper G."/>
            <person name="Leong J."/>
            <person name="Jones S.R.M."/>
            <person name="Koop B.F."/>
        </authorList>
    </citation>
    <scope>NUCLEOTIDE SEQUENCE</scope>
    <source>
        <strain evidence="8">Pacific form</strain>
        <tissue evidence="8">Whole</tissue>
    </source>
</reference>
<dbReference type="Gene3D" id="3.50.50.60">
    <property type="entry name" value="FAD/NAD(P)-binding domain"/>
    <property type="match status" value="2"/>
</dbReference>
<evidence type="ECO:0000256" key="3">
    <source>
        <dbReference type="ARBA" id="ARBA00022630"/>
    </source>
</evidence>
<dbReference type="Pfam" id="PF01494">
    <property type="entry name" value="FAD_binding_3"/>
    <property type="match status" value="2"/>
</dbReference>
<name>C1BT83_LEPSM</name>
<accession>C1BT83</accession>
<keyword evidence="5" id="KW-0560">Oxidoreductase</keyword>
<dbReference type="GO" id="GO:0006744">
    <property type="term" value="P:ubiquinone biosynthetic process"/>
    <property type="evidence" value="ECO:0007669"/>
    <property type="project" value="InterPro"/>
</dbReference>
<comment type="cofactor">
    <cofactor evidence="1">
        <name>FAD</name>
        <dbReference type="ChEBI" id="CHEBI:57692"/>
    </cofactor>
</comment>
<dbReference type="PANTHER" id="PTHR43876:SF7">
    <property type="entry name" value="UBIQUINONE BIOSYNTHESIS MONOOXYGENASE COQ6, MITOCHONDRIAL"/>
    <property type="match status" value="1"/>
</dbReference>
<evidence type="ECO:0000256" key="5">
    <source>
        <dbReference type="ARBA" id="ARBA00023002"/>
    </source>
</evidence>
<dbReference type="InterPro" id="IPR002938">
    <property type="entry name" value="FAD-bd"/>
</dbReference>
<dbReference type="GO" id="GO:0005739">
    <property type="term" value="C:mitochondrion"/>
    <property type="evidence" value="ECO:0007669"/>
    <property type="project" value="TreeGrafter"/>
</dbReference>
<organism evidence="8">
    <name type="scientific">Lepeophtheirus salmonis</name>
    <name type="common">Salmon louse</name>
    <name type="synonym">Caligus salmonis</name>
    <dbReference type="NCBI Taxonomy" id="72036"/>
    <lineage>
        <taxon>Eukaryota</taxon>
        <taxon>Metazoa</taxon>
        <taxon>Ecdysozoa</taxon>
        <taxon>Arthropoda</taxon>
        <taxon>Crustacea</taxon>
        <taxon>Multicrustacea</taxon>
        <taxon>Hexanauplia</taxon>
        <taxon>Copepoda</taxon>
        <taxon>Siphonostomatoida</taxon>
        <taxon>Caligidae</taxon>
        <taxon>Lepeophtheirus</taxon>
    </lineage>
</organism>
<keyword evidence="6 8" id="KW-0503">Monooxygenase</keyword>
<evidence type="ECO:0000259" key="7">
    <source>
        <dbReference type="Pfam" id="PF01494"/>
    </source>
</evidence>
<sequence length="421" mass="46084">MSQIYQAVIVGGGLIGSAMACSLGSKPHLFKRILLLDGGPSTPKNNPVAAPFQNRVLAVNPASQELLRTLGVWKELNTFPANRMVVWDSKSNPKIQFEGEICSIAENQKIIDSLHHKISQNSEITFQNNVKIVKCDLPHEEGRPVNLKLNDGTSISSELVIGADGINSIVREATCSKTLKANYEQFGLVATLKFRDISPNLGTAYQKFLPTGPIALLPLDKEHCSLVWTLPSHKAKEYMALNDEDFLYKLNTILSKVSEPSVINEVNRCFDSFMNVQSINESEINGLRYNEVFSRAIFPLGLGHTVNYVNYGAALIGDAAHRIHPLAGLGANLGFSDVKILTDKLEETLTNGDVLGSMTYLKEYESLSQCSNVGPLFMTHMLQRMFCNESQVLAAIRGLGLNVVNGIKPLKNLIQSAAANA</sequence>
<evidence type="ECO:0000256" key="4">
    <source>
        <dbReference type="ARBA" id="ARBA00022827"/>
    </source>
</evidence>
<keyword evidence="4" id="KW-0274">FAD</keyword>
<dbReference type="AlphaFoldDB" id="C1BT83"/>
<dbReference type="InterPro" id="IPR010971">
    <property type="entry name" value="UbiH/COQ6"/>
</dbReference>
<dbReference type="NCBIfam" id="TIGR01988">
    <property type="entry name" value="Ubi-OHases"/>
    <property type="match status" value="1"/>
</dbReference>
<dbReference type="OrthoDB" id="6374691at2759"/>
<keyword evidence="3" id="KW-0285">Flavoprotein</keyword>
<dbReference type="PANTHER" id="PTHR43876">
    <property type="entry name" value="UBIQUINONE BIOSYNTHESIS MONOOXYGENASE COQ6, MITOCHONDRIAL"/>
    <property type="match status" value="1"/>
</dbReference>
<dbReference type="GO" id="GO:0016705">
    <property type="term" value="F:oxidoreductase activity, acting on paired donors, with incorporation or reduction of molecular oxygen"/>
    <property type="evidence" value="ECO:0007669"/>
    <property type="project" value="InterPro"/>
</dbReference>
<dbReference type="GO" id="GO:0071949">
    <property type="term" value="F:FAD binding"/>
    <property type="evidence" value="ECO:0007669"/>
    <property type="project" value="InterPro"/>
</dbReference>
<comment type="similarity">
    <text evidence="2">Belongs to the UbiH/COQ6 family.</text>
</comment>
<evidence type="ECO:0000256" key="1">
    <source>
        <dbReference type="ARBA" id="ARBA00001974"/>
    </source>
</evidence>
<dbReference type="InterPro" id="IPR036188">
    <property type="entry name" value="FAD/NAD-bd_sf"/>
</dbReference>
<gene>
    <name evidence="8" type="primary">COQ6</name>
</gene>
<evidence type="ECO:0000313" key="8">
    <source>
        <dbReference type="EMBL" id="ACO12236.1"/>
    </source>
</evidence>